<name>A0A0V0GIM8_SOLCH</name>
<evidence type="ECO:0000313" key="1">
    <source>
        <dbReference type="EMBL" id="JAP08084.1"/>
    </source>
</evidence>
<organism evidence="1">
    <name type="scientific">Solanum chacoense</name>
    <name type="common">Chaco potato</name>
    <dbReference type="NCBI Taxonomy" id="4108"/>
    <lineage>
        <taxon>Eukaryota</taxon>
        <taxon>Viridiplantae</taxon>
        <taxon>Streptophyta</taxon>
        <taxon>Embryophyta</taxon>
        <taxon>Tracheophyta</taxon>
        <taxon>Spermatophyta</taxon>
        <taxon>Magnoliopsida</taxon>
        <taxon>eudicotyledons</taxon>
        <taxon>Gunneridae</taxon>
        <taxon>Pentapetalae</taxon>
        <taxon>asterids</taxon>
        <taxon>lamiids</taxon>
        <taxon>Solanales</taxon>
        <taxon>Solanaceae</taxon>
        <taxon>Solanoideae</taxon>
        <taxon>Solaneae</taxon>
        <taxon>Solanum</taxon>
    </lineage>
</organism>
<reference evidence="1" key="1">
    <citation type="submission" date="2015-12" db="EMBL/GenBank/DDBJ databases">
        <title>Gene expression during late stages of embryo sac development: a critical building block for successful pollen-pistil interactions.</title>
        <authorList>
            <person name="Liu Y."/>
            <person name="Joly V."/>
            <person name="Sabar M."/>
            <person name="Matton D.P."/>
        </authorList>
    </citation>
    <scope>NUCLEOTIDE SEQUENCE</scope>
</reference>
<protein>
    <submittedName>
        <fullName evidence="1">Putative ovule protein</fullName>
    </submittedName>
</protein>
<sequence>MNFRIMDCVYSIHYIVVHCSSFDFGFLGYELKFIFALSTVMKFSWNVEQHFLLHIIELEVKLNSHY</sequence>
<proteinExistence type="predicted"/>
<accession>A0A0V0GIM8</accession>
<dbReference type="EMBL" id="GEDG01037513">
    <property type="protein sequence ID" value="JAP08084.1"/>
    <property type="molecule type" value="Transcribed_RNA"/>
</dbReference>
<dbReference type="AlphaFoldDB" id="A0A0V0GIM8"/>